<dbReference type="AlphaFoldDB" id="A0A1L9PR77"/>
<feature type="transmembrane region" description="Helical" evidence="1">
    <location>
        <begin position="144"/>
        <end position="163"/>
    </location>
</feature>
<accession>A0A1L9PR77</accession>
<proteinExistence type="predicted"/>
<dbReference type="GeneID" id="63725874"/>
<dbReference type="RefSeq" id="XP_040669796.1">
    <property type="nucleotide sequence ID" value="XM_040810363.1"/>
</dbReference>
<feature type="transmembrane region" description="Helical" evidence="1">
    <location>
        <begin position="196"/>
        <end position="214"/>
    </location>
</feature>
<reference evidence="3" key="1">
    <citation type="journal article" date="2017" name="Genome Biol.">
        <title>Comparative genomics reveals high biological diversity and specific adaptations in the industrially and medically important fungal genus Aspergillus.</title>
        <authorList>
            <person name="de Vries R.P."/>
            <person name="Riley R."/>
            <person name="Wiebenga A."/>
            <person name="Aguilar-Osorio G."/>
            <person name="Amillis S."/>
            <person name="Uchima C.A."/>
            <person name="Anderluh G."/>
            <person name="Asadollahi M."/>
            <person name="Askin M."/>
            <person name="Barry K."/>
            <person name="Battaglia E."/>
            <person name="Bayram O."/>
            <person name="Benocci T."/>
            <person name="Braus-Stromeyer S.A."/>
            <person name="Caldana C."/>
            <person name="Canovas D."/>
            <person name="Cerqueira G.C."/>
            <person name="Chen F."/>
            <person name="Chen W."/>
            <person name="Choi C."/>
            <person name="Clum A."/>
            <person name="Dos Santos R.A."/>
            <person name="Damasio A.R."/>
            <person name="Diallinas G."/>
            <person name="Emri T."/>
            <person name="Fekete E."/>
            <person name="Flipphi M."/>
            <person name="Freyberg S."/>
            <person name="Gallo A."/>
            <person name="Gournas C."/>
            <person name="Habgood R."/>
            <person name="Hainaut M."/>
            <person name="Harispe M.L."/>
            <person name="Henrissat B."/>
            <person name="Hilden K.S."/>
            <person name="Hope R."/>
            <person name="Hossain A."/>
            <person name="Karabika E."/>
            <person name="Karaffa L."/>
            <person name="Karanyi Z."/>
            <person name="Krasevec N."/>
            <person name="Kuo A."/>
            <person name="Kusch H."/>
            <person name="LaButti K."/>
            <person name="Lagendijk E.L."/>
            <person name="Lapidus A."/>
            <person name="Levasseur A."/>
            <person name="Lindquist E."/>
            <person name="Lipzen A."/>
            <person name="Logrieco A.F."/>
            <person name="MacCabe A."/>
            <person name="Maekelae M.R."/>
            <person name="Malavazi I."/>
            <person name="Melin P."/>
            <person name="Meyer V."/>
            <person name="Mielnichuk N."/>
            <person name="Miskei M."/>
            <person name="Molnar A.P."/>
            <person name="Mule G."/>
            <person name="Ngan C.Y."/>
            <person name="Orejas M."/>
            <person name="Orosz E."/>
            <person name="Ouedraogo J.P."/>
            <person name="Overkamp K.M."/>
            <person name="Park H.-S."/>
            <person name="Perrone G."/>
            <person name="Piumi F."/>
            <person name="Punt P.J."/>
            <person name="Ram A.F."/>
            <person name="Ramon A."/>
            <person name="Rauscher S."/>
            <person name="Record E."/>
            <person name="Riano-Pachon D.M."/>
            <person name="Robert V."/>
            <person name="Roehrig J."/>
            <person name="Ruller R."/>
            <person name="Salamov A."/>
            <person name="Salih N.S."/>
            <person name="Samson R.A."/>
            <person name="Sandor E."/>
            <person name="Sanguinetti M."/>
            <person name="Schuetze T."/>
            <person name="Sepcic K."/>
            <person name="Shelest E."/>
            <person name="Sherlock G."/>
            <person name="Sophianopoulou V."/>
            <person name="Squina F.M."/>
            <person name="Sun H."/>
            <person name="Susca A."/>
            <person name="Todd R.B."/>
            <person name="Tsang A."/>
            <person name="Unkles S.E."/>
            <person name="van de Wiele N."/>
            <person name="van Rossen-Uffink D."/>
            <person name="Oliveira J.V."/>
            <person name="Vesth T.C."/>
            <person name="Visser J."/>
            <person name="Yu J.-H."/>
            <person name="Zhou M."/>
            <person name="Andersen M.R."/>
            <person name="Archer D.B."/>
            <person name="Baker S.E."/>
            <person name="Benoit I."/>
            <person name="Brakhage A.A."/>
            <person name="Braus G.H."/>
            <person name="Fischer R."/>
            <person name="Frisvad J.C."/>
            <person name="Goldman G.H."/>
            <person name="Houbraken J."/>
            <person name="Oakley B."/>
            <person name="Pocsi I."/>
            <person name="Scazzocchio C."/>
            <person name="Seiboth B."/>
            <person name="vanKuyk P.A."/>
            <person name="Wortman J."/>
            <person name="Dyer P.S."/>
            <person name="Grigoriev I.V."/>
        </authorList>
    </citation>
    <scope>NUCLEOTIDE SEQUENCE [LARGE SCALE GENOMIC DNA]</scope>
    <source>
        <strain evidence="3">CBS 583.65</strain>
    </source>
</reference>
<feature type="transmembrane region" description="Helical" evidence="1">
    <location>
        <begin position="22"/>
        <end position="45"/>
    </location>
</feature>
<feature type="transmembrane region" description="Helical" evidence="1">
    <location>
        <begin position="235"/>
        <end position="259"/>
    </location>
</feature>
<dbReference type="OrthoDB" id="4502430at2759"/>
<feature type="transmembrane region" description="Helical" evidence="1">
    <location>
        <begin position="76"/>
        <end position="100"/>
    </location>
</feature>
<dbReference type="Proteomes" id="UP000184073">
    <property type="component" value="Unassembled WGS sequence"/>
</dbReference>
<evidence type="ECO:0000256" key="1">
    <source>
        <dbReference type="SAM" id="Phobius"/>
    </source>
</evidence>
<gene>
    <name evidence="2" type="ORF">ASPVEDRAFT_30512</name>
</gene>
<keyword evidence="1" id="KW-0472">Membrane</keyword>
<sequence length="311" mass="34854">MGRLYASGCQNYTSSVKEECLVLARIGSFAGCQLFCTLLVLYNGLNRYLFSSSRLSKFYGPKYSNRSPRDQRHLRLIHVGLLMSSMAAPSIAIPISMVLWGEYTWLDSFGTGITLADMAIVPVVAFPAWAVFDLIYSEKLPPLYIMHHLGIVLAMEGTAAMIMNLPTNDESRVIYISQALQVTATWGKHWLSKPSVIALVTYVPVLLSSIGDTVSRIPYLVRNLFSWSPRALQNLLSAGLTIFASITFLEAAIVAHLLLTRCNRLPTHWALPIYLLQALFTVTKYRTAMQLFNIWQKQNADNRKVEGIPKM</sequence>
<evidence type="ECO:0000313" key="3">
    <source>
        <dbReference type="Proteomes" id="UP000184073"/>
    </source>
</evidence>
<organism evidence="2 3">
    <name type="scientific">Aspergillus versicolor CBS 583.65</name>
    <dbReference type="NCBI Taxonomy" id="1036611"/>
    <lineage>
        <taxon>Eukaryota</taxon>
        <taxon>Fungi</taxon>
        <taxon>Dikarya</taxon>
        <taxon>Ascomycota</taxon>
        <taxon>Pezizomycotina</taxon>
        <taxon>Eurotiomycetes</taxon>
        <taxon>Eurotiomycetidae</taxon>
        <taxon>Eurotiales</taxon>
        <taxon>Aspergillaceae</taxon>
        <taxon>Aspergillus</taxon>
        <taxon>Aspergillus subgen. Nidulantes</taxon>
    </lineage>
</organism>
<keyword evidence="3" id="KW-1185">Reference proteome</keyword>
<name>A0A1L9PR77_ASPVE</name>
<keyword evidence="1" id="KW-1133">Transmembrane helix</keyword>
<protein>
    <recommendedName>
        <fullName evidence="4">TLC domain-containing protein</fullName>
    </recommendedName>
</protein>
<evidence type="ECO:0000313" key="2">
    <source>
        <dbReference type="EMBL" id="OJJ04034.1"/>
    </source>
</evidence>
<feature type="transmembrane region" description="Helical" evidence="1">
    <location>
        <begin position="112"/>
        <end position="132"/>
    </location>
</feature>
<dbReference type="VEuPathDB" id="FungiDB:ASPVEDRAFT_30512"/>
<evidence type="ECO:0008006" key="4">
    <source>
        <dbReference type="Google" id="ProtNLM"/>
    </source>
</evidence>
<keyword evidence="1" id="KW-0812">Transmembrane</keyword>
<dbReference type="EMBL" id="KV878131">
    <property type="protein sequence ID" value="OJJ04034.1"/>
    <property type="molecule type" value="Genomic_DNA"/>
</dbReference>